<dbReference type="InterPro" id="IPR051200">
    <property type="entry name" value="Host-pathogen_enzymatic-act"/>
</dbReference>
<dbReference type="Pfam" id="PF21783">
    <property type="entry name" value="YNCE"/>
    <property type="match status" value="1"/>
</dbReference>
<dbReference type="PANTHER" id="PTHR47197:SF3">
    <property type="entry name" value="DIHYDRO-HEME D1 DEHYDROGENASE"/>
    <property type="match status" value="1"/>
</dbReference>
<dbReference type="PANTHER" id="PTHR47197">
    <property type="entry name" value="PROTEIN NIRF"/>
    <property type="match status" value="1"/>
</dbReference>
<organism evidence="4 5">
    <name type="scientific">Bryocella elongata</name>
    <dbReference type="NCBI Taxonomy" id="863522"/>
    <lineage>
        <taxon>Bacteria</taxon>
        <taxon>Pseudomonadati</taxon>
        <taxon>Acidobacteriota</taxon>
        <taxon>Terriglobia</taxon>
        <taxon>Terriglobales</taxon>
        <taxon>Acidobacteriaceae</taxon>
        <taxon>Bryocella</taxon>
    </lineage>
</organism>
<name>A0A1H5SJL8_9BACT</name>
<dbReference type="NCBIfam" id="TIGR02276">
    <property type="entry name" value="beta_rpt_yvtn"/>
    <property type="match status" value="1"/>
</dbReference>
<dbReference type="InterPro" id="IPR011045">
    <property type="entry name" value="N2O_reductase_N"/>
</dbReference>
<dbReference type="InterPro" id="IPR048433">
    <property type="entry name" value="YNCE-like_beta-prop"/>
</dbReference>
<feature type="domain" description="YNCE-like beta-propeller" evidence="3">
    <location>
        <begin position="12"/>
        <end position="126"/>
    </location>
</feature>
<feature type="chain" id="PRO_5009284137" evidence="2">
    <location>
        <begin position="25"/>
        <end position="350"/>
    </location>
</feature>
<accession>A0A1H5SJL8</accession>
<dbReference type="OrthoDB" id="9770071at2"/>
<evidence type="ECO:0000313" key="5">
    <source>
        <dbReference type="Proteomes" id="UP000236728"/>
    </source>
</evidence>
<dbReference type="AlphaFoldDB" id="A0A1H5SJL8"/>
<reference evidence="4 5" key="1">
    <citation type="submission" date="2016-10" db="EMBL/GenBank/DDBJ databases">
        <authorList>
            <person name="de Groot N.N."/>
        </authorList>
    </citation>
    <scope>NUCLEOTIDE SEQUENCE [LARGE SCALE GENOMIC DNA]</scope>
    <source>
        <strain evidence="4 5">DSM 22489</strain>
    </source>
</reference>
<evidence type="ECO:0000256" key="2">
    <source>
        <dbReference type="SAM" id="SignalP"/>
    </source>
</evidence>
<evidence type="ECO:0000313" key="4">
    <source>
        <dbReference type="EMBL" id="SEF49957.1"/>
    </source>
</evidence>
<dbReference type="Pfam" id="PF02239">
    <property type="entry name" value="Cytochrom_D1"/>
    <property type="match status" value="1"/>
</dbReference>
<protein>
    <submittedName>
        <fullName evidence="4">40-residue YVTN family beta-propeller repeat-containing protein</fullName>
    </submittedName>
</protein>
<dbReference type="RefSeq" id="WP_103931172.1">
    <property type="nucleotide sequence ID" value="NZ_FNVA01000001.1"/>
</dbReference>
<dbReference type="InterPro" id="IPR011964">
    <property type="entry name" value="YVTN_b-propeller_repeat"/>
</dbReference>
<sequence>MRLGFVVSAALSVASLLPICPSAAGQASSGTLLAISKKDHMVSIVDGTTFAIRGKVATGEDPHEVTASPDGRKAWISNYGFGQYHSLRQIDIPTAKVDKVIDLGALTGPHGLDFQGGEVWFTAEAAKAFGRYDPATGKIDFILGTGQDRTHMIYVWPNGEHIATTNVNAATVSLIDLKHVRVPAPAAPGAPGSGPTMVDRSDWEQTVIPVGKGDEGFDVSPDGRQLWTADAQDGTVSVIDLATKKNIATLPLDVAGANRLKFTPDGRFAIISLLRGSTIVIVDTKTHLRVKTIEMGGGSAGVVIDAAGNRAFIACGGGNYVGVLDLKTFTIVKKIDVGGDPDGMVWIPGR</sequence>
<keyword evidence="1 2" id="KW-0732">Signal</keyword>
<dbReference type="Gene3D" id="2.130.10.10">
    <property type="entry name" value="YVTN repeat-like/Quinoprotein amine dehydrogenase"/>
    <property type="match status" value="2"/>
</dbReference>
<dbReference type="EMBL" id="FNVA01000001">
    <property type="protein sequence ID" value="SEF49957.1"/>
    <property type="molecule type" value="Genomic_DNA"/>
</dbReference>
<evidence type="ECO:0000256" key="1">
    <source>
        <dbReference type="ARBA" id="ARBA00022729"/>
    </source>
</evidence>
<dbReference type="Proteomes" id="UP000236728">
    <property type="component" value="Unassembled WGS sequence"/>
</dbReference>
<proteinExistence type="predicted"/>
<feature type="signal peptide" evidence="2">
    <location>
        <begin position="1"/>
        <end position="24"/>
    </location>
</feature>
<evidence type="ECO:0000259" key="3">
    <source>
        <dbReference type="Pfam" id="PF21783"/>
    </source>
</evidence>
<gene>
    <name evidence="4" type="ORF">SAMN05421819_0201</name>
</gene>
<dbReference type="InterPro" id="IPR015943">
    <property type="entry name" value="WD40/YVTN_repeat-like_dom_sf"/>
</dbReference>
<dbReference type="SUPFAM" id="SSF50974">
    <property type="entry name" value="Nitrous oxide reductase, N-terminal domain"/>
    <property type="match status" value="1"/>
</dbReference>
<keyword evidence="5" id="KW-1185">Reference proteome</keyword>